<sequence length="186" mass="19995">MWNAGFPGYLAGGAELISLHNDAYLPILGSKPNALGRPLQDVWSESRDIVGPIVALALAGKGSSLEDQPIVMERDGRGDAGWWTFSCLPVRDETGDVGGVLCVLLETKDRRLAERRLRFQIDLGERLHGLIEPREIMAASAELLGSCLGVGRAGCPDARGPLRLGYGERGSCTIPSKRKAWRASSA</sequence>
<name>A0A9X9XB22_9PROT</name>
<dbReference type="InterPro" id="IPR013656">
    <property type="entry name" value="PAS_4"/>
</dbReference>
<organism evidence="2 3">
    <name type="scientific">Neoroseomonas eburnea</name>
    <dbReference type="NCBI Taxonomy" id="1346889"/>
    <lineage>
        <taxon>Bacteria</taxon>
        <taxon>Pseudomonadati</taxon>
        <taxon>Pseudomonadota</taxon>
        <taxon>Alphaproteobacteria</taxon>
        <taxon>Acetobacterales</taxon>
        <taxon>Acetobacteraceae</taxon>
        <taxon>Neoroseomonas</taxon>
    </lineage>
</organism>
<dbReference type="RefSeq" id="WP_211846438.1">
    <property type="nucleotide sequence ID" value="NZ_JAAEDL010000008.1"/>
</dbReference>
<dbReference type="Gene3D" id="3.30.450.20">
    <property type="entry name" value="PAS domain"/>
    <property type="match status" value="1"/>
</dbReference>
<comment type="caution">
    <text evidence="2">The sequence shown here is derived from an EMBL/GenBank/DDBJ whole genome shotgun (WGS) entry which is preliminary data.</text>
</comment>
<proteinExistence type="predicted"/>
<feature type="domain" description="PAC" evidence="1">
    <location>
        <begin position="66"/>
        <end position="119"/>
    </location>
</feature>
<gene>
    <name evidence="2" type="ORF">GXW74_10445</name>
</gene>
<accession>A0A9X9XB22</accession>
<dbReference type="SUPFAM" id="SSF55785">
    <property type="entry name" value="PYP-like sensor domain (PAS domain)"/>
    <property type="match status" value="1"/>
</dbReference>
<dbReference type="AlphaFoldDB" id="A0A9X9XB22"/>
<reference evidence="2" key="2">
    <citation type="journal article" date="2021" name="Syst. Appl. Microbiol.">
        <title>Roseomonas hellenica sp. nov., isolated from roots of wild-growing Alkanna tinctoria.</title>
        <authorList>
            <person name="Rat A."/>
            <person name="Naranjo H.D."/>
            <person name="Lebbe L."/>
            <person name="Cnockaert M."/>
            <person name="Krigas N."/>
            <person name="Grigoriadou K."/>
            <person name="Maloupa E."/>
            <person name="Willems A."/>
        </authorList>
    </citation>
    <scope>NUCLEOTIDE SEQUENCE</scope>
    <source>
        <strain evidence="2">LMG 31228</strain>
    </source>
</reference>
<protein>
    <submittedName>
        <fullName evidence="2">PAS domain-containing protein</fullName>
    </submittedName>
</protein>
<evidence type="ECO:0000313" key="3">
    <source>
        <dbReference type="Proteomes" id="UP001138709"/>
    </source>
</evidence>
<keyword evidence="3" id="KW-1185">Reference proteome</keyword>
<dbReference type="InterPro" id="IPR035965">
    <property type="entry name" value="PAS-like_dom_sf"/>
</dbReference>
<evidence type="ECO:0000313" key="2">
    <source>
        <dbReference type="EMBL" id="MBR0680908.1"/>
    </source>
</evidence>
<reference evidence="2" key="1">
    <citation type="submission" date="2020-01" db="EMBL/GenBank/DDBJ databases">
        <authorList>
            <person name="Rat A."/>
        </authorList>
    </citation>
    <scope>NUCLEOTIDE SEQUENCE</scope>
    <source>
        <strain evidence="2">LMG 31228</strain>
    </source>
</reference>
<dbReference type="PROSITE" id="PS50113">
    <property type="entry name" value="PAC"/>
    <property type="match status" value="1"/>
</dbReference>
<dbReference type="Proteomes" id="UP001138709">
    <property type="component" value="Unassembled WGS sequence"/>
</dbReference>
<dbReference type="EMBL" id="JAAEDL010000008">
    <property type="protein sequence ID" value="MBR0680908.1"/>
    <property type="molecule type" value="Genomic_DNA"/>
</dbReference>
<dbReference type="InterPro" id="IPR000700">
    <property type="entry name" value="PAS-assoc_C"/>
</dbReference>
<dbReference type="Pfam" id="PF08448">
    <property type="entry name" value="PAS_4"/>
    <property type="match status" value="1"/>
</dbReference>
<evidence type="ECO:0000259" key="1">
    <source>
        <dbReference type="PROSITE" id="PS50113"/>
    </source>
</evidence>